<protein>
    <submittedName>
        <fullName evidence="2">Uncharacterized protein</fullName>
    </submittedName>
</protein>
<feature type="transmembrane region" description="Helical" evidence="1">
    <location>
        <begin position="12"/>
        <end position="39"/>
    </location>
</feature>
<accession>A0A3U1AHG3</accession>
<dbReference type="EMBL" id="AAKUZB010000025">
    <property type="protein sequence ID" value="ECW0150036.1"/>
    <property type="molecule type" value="Genomic_DNA"/>
</dbReference>
<dbReference type="AlphaFoldDB" id="A0A3U1AHG3"/>
<reference evidence="2" key="1">
    <citation type="submission" date="2019-09" db="EMBL/GenBank/DDBJ databases">
        <authorList>
            <person name="Ashton P.M."/>
            <person name="Dallman T."/>
            <person name="Nair S."/>
            <person name="De Pinna E."/>
            <person name="Peters T."/>
            <person name="Grant K."/>
        </authorList>
    </citation>
    <scope>NUCLEOTIDE SEQUENCE</scope>
    <source>
        <strain evidence="2">802752</strain>
    </source>
</reference>
<name>A0A3U1AHG3_SALET</name>
<proteinExistence type="predicted"/>
<keyword evidence="1" id="KW-1133">Transmembrane helix</keyword>
<gene>
    <name evidence="2" type="ORF">F3E81_22230</name>
</gene>
<sequence length="138" mass="15340">MKAIDTKEKNSKLSMLSIFGGCLFLLFISMSLYLAYLYYNSPSPSSINKNDTINLTLVAEPVLASTGDIVSLQDSSCKYYGKLVDAKDEFGGTRGLYIQVNDKVCGDLKEEIALRSRTYDLNTLIAIGEKVSLYRKKI</sequence>
<evidence type="ECO:0000313" key="2">
    <source>
        <dbReference type="EMBL" id="ECW0150036.1"/>
    </source>
</evidence>
<evidence type="ECO:0000256" key="1">
    <source>
        <dbReference type="SAM" id="Phobius"/>
    </source>
</evidence>
<organism evidence="2">
    <name type="scientific">Salmonella enterica I</name>
    <dbReference type="NCBI Taxonomy" id="59201"/>
    <lineage>
        <taxon>Bacteria</taxon>
        <taxon>Pseudomonadati</taxon>
        <taxon>Pseudomonadota</taxon>
        <taxon>Gammaproteobacteria</taxon>
        <taxon>Enterobacterales</taxon>
        <taxon>Enterobacteriaceae</taxon>
        <taxon>Salmonella</taxon>
    </lineage>
</organism>
<keyword evidence="1" id="KW-0472">Membrane</keyword>
<comment type="caution">
    <text evidence="2">The sequence shown here is derived from an EMBL/GenBank/DDBJ whole genome shotgun (WGS) entry which is preliminary data.</text>
</comment>
<keyword evidence="1" id="KW-0812">Transmembrane</keyword>